<feature type="transmembrane region" description="Helical" evidence="4">
    <location>
        <begin position="15"/>
        <end position="37"/>
    </location>
</feature>
<organism evidence="6 7">
    <name type="scientific">Paenibacillus oryzisoli</name>
    <dbReference type="NCBI Taxonomy" id="1850517"/>
    <lineage>
        <taxon>Bacteria</taxon>
        <taxon>Bacillati</taxon>
        <taxon>Bacillota</taxon>
        <taxon>Bacilli</taxon>
        <taxon>Bacillales</taxon>
        <taxon>Paenibacillaceae</taxon>
        <taxon>Paenibacillus</taxon>
    </lineage>
</organism>
<comment type="caution">
    <text evidence="6">The sequence shown here is derived from an EMBL/GenBank/DDBJ whole genome shotgun (WGS) entry which is preliminary data.</text>
</comment>
<keyword evidence="4" id="KW-1133">Transmembrane helix</keyword>
<dbReference type="Pfam" id="PF17853">
    <property type="entry name" value="GGDEF_2"/>
    <property type="match status" value="1"/>
</dbReference>
<evidence type="ECO:0000256" key="2">
    <source>
        <dbReference type="ARBA" id="ARBA00023125"/>
    </source>
</evidence>
<feature type="domain" description="HTH araC/xylS-type" evidence="5">
    <location>
        <begin position="686"/>
        <end position="785"/>
    </location>
</feature>
<keyword evidence="1" id="KW-0805">Transcription regulation</keyword>
<evidence type="ECO:0000313" key="6">
    <source>
        <dbReference type="EMBL" id="OAS23066.1"/>
    </source>
</evidence>
<dbReference type="PANTHER" id="PTHR43280">
    <property type="entry name" value="ARAC-FAMILY TRANSCRIPTIONAL REGULATOR"/>
    <property type="match status" value="1"/>
</dbReference>
<dbReference type="Gene3D" id="1.10.10.60">
    <property type="entry name" value="Homeodomain-like"/>
    <property type="match status" value="2"/>
</dbReference>
<feature type="transmembrane region" description="Helical" evidence="4">
    <location>
        <begin position="302"/>
        <end position="322"/>
    </location>
</feature>
<evidence type="ECO:0000259" key="5">
    <source>
        <dbReference type="PROSITE" id="PS01124"/>
    </source>
</evidence>
<dbReference type="RefSeq" id="WP_068661915.1">
    <property type="nucleotide sequence ID" value="NZ_LYPB01000042.1"/>
</dbReference>
<evidence type="ECO:0000256" key="4">
    <source>
        <dbReference type="SAM" id="Phobius"/>
    </source>
</evidence>
<dbReference type="OrthoDB" id="2515823at2"/>
<dbReference type="InterPro" id="IPR041522">
    <property type="entry name" value="CdaR_GGDEF"/>
</dbReference>
<dbReference type="GO" id="GO:0003700">
    <property type="term" value="F:DNA-binding transcription factor activity"/>
    <property type="evidence" value="ECO:0007669"/>
    <property type="project" value="InterPro"/>
</dbReference>
<dbReference type="PRINTS" id="PR00032">
    <property type="entry name" value="HTHARAC"/>
</dbReference>
<evidence type="ECO:0000313" key="7">
    <source>
        <dbReference type="Proteomes" id="UP000078454"/>
    </source>
</evidence>
<accession>A0A198APY1</accession>
<sequence length="787" mass="89639">MPIKVNLWKKRKSVIFTWLISYSAVFIIPILMSLILYRESSDTLRGEIHRANDTMLQQVRETIDSQIEMMQRLSMELTWNSRVQSLIYTRLSSSDEQYTAYQVAKEFQMYQTSYASVDQFYVTWEGENTVLLPGSTRDYQAGFETIHETGVISYADWLKLVKQNRSTTFTMLPRKDNMYSKQALALITRLPAGAISRPTGSVVVMADVERFNKAIAKVQSFSGGDVYLLDEAHDVLLSNTSTSLPASILNQLGARESGVIYNKTSDEQSEIYYLHSEVSKLTFISVIPSKLYWQKAVYVRNVMYISVAISLVGAAILTLFFMRRNYSPIQRLVKVLAGAEAARGNGTKQEGNELSFIHRALSDTLSEKEAIRVQLQQQHNMLRSNMLARLLKGRLDGPIPLQEALISHQIELLSDHFAVILFFMESPEDVNISISSIGTHEKSRLAQFILTNVVEELVGMRGHRGYVAEVGDMLACIVNFAEDNEEGRMQQLVSISEEAQQFLLDRYRMQLTLSISRVQATIAGISQAYQEALDAMEYKLILGKQKIIAYDQLHKEPITGYYYPLQIEQRLMNFIKIGDLERAREVLDEVIERNYGKSVTSVTLVRTLMFNLISTMMKTIHELGEVDESFLAQHPNWMDSMANSDTVKEMVEQLNLLLEDVCEYTAAKLDVSIIKGRSESLRELIFKVNVYVETHYQDMDLNVGMLGEQFQLKASYLSKLYKEQTGEGLLDYINRVRIEQAKALLGFTDQAIVEIGKQVGFNEAATFIRVFKKFEGITPGKFRELRG</sequence>
<dbReference type="PROSITE" id="PS01124">
    <property type="entry name" value="HTH_ARAC_FAMILY_2"/>
    <property type="match status" value="1"/>
</dbReference>
<dbReference type="InterPro" id="IPR020449">
    <property type="entry name" value="Tscrpt_reg_AraC-type_HTH"/>
</dbReference>
<keyword evidence="7" id="KW-1185">Reference proteome</keyword>
<protein>
    <recommendedName>
        <fullName evidence="5">HTH araC/xylS-type domain-containing protein</fullName>
    </recommendedName>
</protein>
<reference evidence="6 7" key="1">
    <citation type="submission" date="2016-05" db="EMBL/GenBank/DDBJ databases">
        <title>Paenibacillus sp. 1ZS3-15 nov., isolated from the rhizosphere soil.</title>
        <authorList>
            <person name="Zhang X.X."/>
            <person name="Zhang J."/>
        </authorList>
    </citation>
    <scope>NUCLEOTIDE SEQUENCE [LARGE SCALE GENOMIC DNA]</scope>
    <source>
        <strain evidence="6 7">1ZS3-15</strain>
    </source>
</reference>
<dbReference type="InterPro" id="IPR009057">
    <property type="entry name" value="Homeodomain-like_sf"/>
</dbReference>
<keyword evidence="4" id="KW-0472">Membrane</keyword>
<evidence type="ECO:0000256" key="1">
    <source>
        <dbReference type="ARBA" id="ARBA00023015"/>
    </source>
</evidence>
<dbReference type="SUPFAM" id="SSF46689">
    <property type="entry name" value="Homeodomain-like"/>
    <property type="match status" value="1"/>
</dbReference>
<dbReference type="EMBL" id="LYPB01000042">
    <property type="protein sequence ID" value="OAS23066.1"/>
    <property type="molecule type" value="Genomic_DNA"/>
</dbReference>
<dbReference type="Proteomes" id="UP000078454">
    <property type="component" value="Unassembled WGS sequence"/>
</dbReference>
<dbReference type="InterPro" id="IPR018060">
    <property type="entry name" value="HTH_AraC"/>
</dbReference>
<dbReference type="PANTHER" id="PTHR43280:SF2">
    <property type="entry name" value="HTH-TYPE TRANSCRIPTIONAL REGULATOR EXSA"/>
    <property type="match status" value="1"/>
</dbReference>
<dbReference type="AlphaFoldDB" id="A0A198APY1"/>
<dbReference type="Pfam" id="PF12833">
    <property type="entry name" value="HTH_18"/>
    <property type="match status" value="1"/>
</dbReference>
<keyword evidence="2" id="KW-0238">DNA-binding</keyword>
<dbReference type="STRING" id="1850517.A8708_23185"/>
<proteinExistence type="predicted"/>
<keyword evidence="4" id="KW-0812">Transmembrane</keyword>
<gene>
    <name evidence="6" type="ORF">A8708_23185</name>
</gene>
<keyword evidence="3" id="KW-0804">Transcription</keyword>
<dbReference type="SMART" id="SM00342">
    <property type="entry name" value="HTH_ARAC"/>
    <property type="match status" value="1"/>
</dbReference>
<dbReference type="GO" id="GO:0043565">
    <property type="term" value="F:sequence-specific DNA binding"/>
    <property type="evidence" value="ECO:0007669"/>
    <property type="project" value="InterPro"/>
</dbReference>
<name>A0A198APY1_9BACL</name>
<evidence type="ECO:0000256" key="3">
    <source>
        <dbReference type="ARBA" id="ARBA00023163"/>
    </source>
</evidence>